<keyword evidence="1" id="KW-0472">Membrane</keyword>
<accession>A0A2M4DBW8</accession>
<keyword evidence="1" id="KW-1133">Transmembrane helix</keyword>
<name>A0A2M4DBW8_ANODA</name>
<keyword evidence="1" id="KW-0812">Transmembrane</keyword>
<dbReference type="AlphaFoldDB" id="A0A2M4DBW8"/>
<proteinExistence type="predicted"/>
<sequence length="112" mass="12628">MHILSSPASSLSAVFFALSTIISHHNAATFLLAFLSFCLTLPLPPTLVFWNVILDGFGWMKFSCHFPYAPSHPLHDCAYFSSLIPFPTHTNTFFRALQRARSAYVHWLCVLP</sequence>
<feature type="transmembrane region" description="Helical" evidence="1">
    <location>
        <begin position="33"/>
        <end position="53"/>
    </location>
</feature>
<evidence type="ECO:0000256" key="1">
    <source>
        <dbReference type="SAM" id="Phobius"/>
    </source>
</evidence>
<reference evidence="2" key="1">
    <citation type="submission" date="2018-01" db="EMBL/GenBank/DDBJ databases">
        <title>An insight into the sialome of Amazonian anophelines.</title>
        <authorList>
            <person name="Ribeiro J.M."/>
            <person name="Scarpassa V."/>
            <person name="Calvo E."/>
        </authorList>
    </citation>
    <scope>NUCLEOTIDE SEQUENCE</scope>
</reference>
<organism evidence="2">
    <name type="scientific">Anopheles darlingi</name>
    <name type="common">Mosquito</name>
    <dbReference type="NCBI Taxonomy" id="43151"/>
    <lineage>
        <taxon>Eukaryota</taxon>
        <taxon>Metazoa</taxon>
        <taxon>Ecdysozoa</taxon>
        <taxon>Arthropoda</taxon>
        <taxon>Hexapoda</taxon>
        <taxon>Insecta</taxon>
        <taxon>Pterygota</taxon>
        <taxon>Neoptera</taxon>
        <taxon>Endopterygota</taxon>
        <taxon>Diptera</taxon>
        <taxon>Nematocera</taxon>
        <taxon>Culicoidea</taxon>
        <taxon>Culicidae</taxon>
        <taxon>Anophelinae</taxon>
        <taxon>Anopheles</taxon>
    </lineage>
</organism>
<evidence type="ECO:0000313" key="2">
    <source>
        <dbReference type="EMBL" id="MBW75009.1"/>
    </source>
</evidence>
<protein>
    <submittedName>
        <fullName evidence="2">Uncharacterized protein</fullName>
    </submittedName>
</protein>
<dbReference type="EMBL" id="GGFL01010831">
    <property type="protein sequence ID" value="MBW75009.1"/>
    <property type="molecule type" value="Transcribed_RNA"/>
</dbReference>